<keyword evidence="1" id="KW-0472">Membrane</keyword>
<reference evidence="2 3" key="1">
    <citation type="submission" date="2024-01" db="EMBL/GenBank/DDBJ databases">
        <title>A draft genome for a cacao thread blight-causing isolate of Paramarasmius palmivorus.</title>
        <authorList>
            <person name="Baruah I.K."/>
            <person name="Bukari Y."/>
            <person name="Amoako-Attah I."/>
            <person name="Meinhardt L.W."/>
            <person name="Bailey B.A."/>
            <person name="Cohen S.P."/>
        </authorList>
    </citation>
    <scope>NUCLEOTIDE SEQUENCE [LARGE SCALE GENOMIC DNA]</scope>
    <source>
        <strain evidence="2 3">GH-12</strain>
    </source>
</reference>
<gene>
    <name evidence="2" type="ORF">VNI00_003818</name>
</gene>
<accession>A0AAW0DP76</accession>
<keyword evidence="1" id="KW-1133">Transmembrane helix</keyword>
<evidence type="ECO:0000313" key="2">
    <source>
        <dbReference type="EMBL" id="KAK7053199.1"/>
    </source>
</evidence>
<name>A0AAW0DP76_9AGAR</name>
<evidence type="ECO:0000256" key="1">
    <source>
        <dbReference type="SAM" id="Phobius"/>
    </source>
</evidence>
<dbReference type="EMBL" id="JAYKXP010000010">
    <property type="protein sequence ID" value="KAK7053199.1"/>
    <property type="molecule type" value="Genomic_DNA"/>
</dbReference>
<feature type="transmembrane region" description="Helical" evidence="1">
    <location>
        <begin position="90"/>
        <end position="110"/>
    </location>
</feature>
<organism evidence="2 3">
    <name type="scientific">Paramarasmius palmivorus</name>
    <dbReference type="NCBI Taxonomy" id="297713"/>
    <lineage>
        <taxon>Eukaryota</taxon>
        <taxon>Fungi</taxon>
        <taxon>Dikarya</taxon>
        <taxon>Basidiomycota</taxon>
        <taxon>Agaricomycotina</taxon>
        <taxon>Agaricomycetes</taxon>
        <taxon>Agaricomycetidae</taxon>
        <taxon>Agaricales</taxon>
        <taxon>Marasmiineae</taxon>
        <taxon>Marasmiaceae</taxon>
        <taxon>Paramarasmius</taxon>
    </lineage>
</organism>
<evidence type="ECO:0000313" key="3">
    <source>
        <dbReference type="Proteomes" id="UP001383192"/>
    </source>
</evidence>
<keyword evidence="1" id="KW-0812">Transmembrane</keyword>
<sequence>MVVAGVSGYVLAGQDKVHYPVQSGCHVGISRQTALRIAGLWMTLFVYDTIIFALTASRTYQFWREFNLGSLSLGVVNRPSLFSLFFRDGAMYFAVMALANLANILTFYLGGPFMRGGLSSFASWYYLGDNALSSHAELAYDGYYWIVYPADVSDLES</sequence>
<comment type="caution">
    <text evidence="2">The sequence shown here is derived from an EMBL/GenBank/DDBJ whole genome shotgun (WGS) entry which is preliminary data.</text>
</comment>
<protein>
    <submittedName>
        <fullName evidence="2">Uncharacterized protein</fullName>
    </submittedName>
</protein>
<dbReference type="AlphaFoldDB" id="A0AAW0DP76"/>
<proteinExistence type="predicted"/>
<dbReference type="Proteomes" id="UP001383192">
    <property type="component" value="Unassembled WGS sequence"/>
</dbReference>
<keyword evidence="3" id="KW-1185">Reference proteome</keyword>
<feature type="transmembrane region" description="Helical" evidence="1">
    <location>
        <begin position="37"/>
        <end position="56"/>
    </location>
</feature>